<keyword evidence="1" id="KW-1133">Transmembrane helix</keyword>
<feature type="transmembrane region" description="Helical" evidence="1">
    <location>
        <begin position="49"/>
        <end position="70"/>
    </location>
</feature>
<feature type="transmembrane region" description="Helical" evidence="1">
    <location>
        <begin position="20"/>
        <end position="37"/>
    </location>
</feature>
<reference evidence="2 4" key="1">
    <citation type="submission" date="2019-07" db="EMBL/GenBank/DDBJ databases">
        <title>Whole genome shotgun sequence of Frigoribacterium faeni NBRC 103066.</title>
        <authorList>
            <person name="Hosoyama A."/>
            <person name="Uohara A."/>
            <person name="Ohji S."/>
            <person name="Ichikawa N."/>
        </authorList>
    </citation>
    <scope>NUCLEOTIDE SEQUENCE [LARGE SCALE GENOMIC DNA]</scope>
    <source>
        <strain evidence="2 4">NBRC 103066</strain>
    </source>
</reference>
<dbReference type="EMBL" id="BJUV01000015">
    <property type="protein sequence ID" value="GEK83454.1"/>
    <property type="molecule type" value="Genomic_DNA"/>
</dbReference>
<keyword evidence="1" id="KW-0812">Transmembrane</keyword>
<keyword evidence="4" id="KW-1185">Reference proteome</keyword>
<dbReference type="Proteomes" id="UP000321154">
    <property type="component" value="Unassembled WGS sequence"/>
</dbReference>
<keyword evidence="1" id="KW-0472">Membrane</keyword>
<feature type="transmembrane region" description="Helical" evidence="1">
    <location>
        <begin position="91"/>
        <end position="115"/>
    </location>
</feature>
<evidence type="ECO:0000256" key="1">
    <source>
        <dbReference type="SAM" id="Phobius"/>
    </source>
</evidence>
<evidence type="ECO:0000313" key="4">
    <source>
        <dbReference type="Proteomes" id="UP000321154"/>
    </source>
</evidence>
<dbReference type="EMBL" id="JACGWW010000002">
    <property type="protein sequence ID" value="MBA8813150.1"/>
    <property type="molecule type" value="Genomic_DNA"/>
</dbReference>
<dbReference type="Proteomes" id="UP000522688">
    <property type="component" value="Unassembled WGS sequence"/>
</dbReference>
<feature type="transmembrane region" description="Helical" evidence="1">
    <location>
        <begin position="135"/>
        <end position="154"/>
    </location>
</feature>
<sequence>MASAGDSKQRVAVPKYHRGIGIAAIVICLALLFLLNARASSFDTIASALGLYSAALLGVFTILTSWRSAVTNRKQRYMQVEDKWRSVIDRSVLFALRGSTLSFMLMLFSVIAPAIKGQFADLVGTDVYDFLARSISAIAISGVVLLGLMSLQIVRDVTAVYEWNNGIEEQDAITQAQRDAQKKI</sequence>
<proteinExistence type="predicted"/>
<evidence type="ECO:0000313" key="2">
    <source>
        <dbReference type="EMBL" id="GEK83454.1"/>
    </source>
</evidence>
<evidence type="ECO:0000313" key="3">
    <source>
        <dbReference type="EMBL" id="MBA8813150.1"/>
    </source>
</evidence>
<comment type="caution">
    <text evidence="3">The sequence shown here is derived from an EMBL/GenBank/DDBJ whole genome shotgun (WGS) entry which is preliminary data.</text>
</comment>
<evidence type="ECO:0000313" key="5">
    <source>
        <dbReference type="Proteomes" id="UP000522688"/>
    </source>
</evidence>
<gene>
    <name evidence="3" type="ORF">FB463_001399</name>
    <name evidence="2" type="ORF">FFA01_17630</name>
</gene>
<name>A0A7W3PI84_9MICO</name>
<dbReference type="OrthoDB" id="5189211at2"/>
<reference evidence="3 5" key="2">
    <citation type="submission" date="2020-07" db="EMBL/GenBank/DDBJ databases">
        <title>Sequencing the genomes of 1000 actinobacteria strains.</title>
        <authorList>
            <person name="Klenk H.-P."/>
        </authorList>
    </citation>
    <scope>NUCLEOTIDE SEQUENCE [LARGE SCALE GENOMIC DNA]</scope>
    <source>
        <strain evidence="3 5">DSM 10309</strain>
    </source>
</reference>
<protein>
    <submittedName>
        <fullName evidence="3">Uncharacterized protein</fullName>
    </submittedName>
</protein>
<accession>A0A7W3PI84</accession>
<organism evidence="3 5">
    <name type="scientific">Frigoribacterium faeni</name>
    <dbReference type="NCBI Taxonomy" id="145483"/>
    <lineage>
        <taxon>Bacteria</taxon>
        <taxon>Bacillati</taxon>
        <taxon>Actinomycetota</taxon>
        <taxon>Actinomycetes</taxon>
        <taxon>Micrococcales</taxon>
        <taxon>Microbacteriaceae</taxon>
        <taxon>Frigoribacterium</taxon>
    </lineage>
</organism>
<dbReference type="AlphaFoldDB" id="A0A7W3PI84"/>
<dbReference type="RefSeq" id="WP_146855149.1">
    <property type="nucleotide sequence ID" value="NZ_BAAAHR010000002.1"/>
</dbReference>